<dbReference type="InterPro" id="IPR038404">
    <property type="entry name" value="TRAP_DctP_sf"/>
</dbReference>
<gene>
    <name evidence="1" type="ORF">METZ01_LOCUS221868</name>
</gene>
<organism evidence="1">
    <name type="scientific">marine metagenome</name>
    <dbReference type="NCBI Taxonomy" id="408172"/>
    <lineage>
        <taxon>unclassified sequences</taxon>
        <taxon>metagenomes</taxon>
        <taxon>ecological metagenomes</taxon>
    </lineage>
</organism>
<feature type="non-terminal residue" evidence="1">
    <location>
        <position position="141"/>
    </location>
</feature>
<name>A0A382G328_9ZZZZ</name>
<dbReference type="AlphaFoldDB" id="A0A382G328"/>
<protein>
    <submittedName>
        <fullName evidence="1">Uncharacterized protein</fullName>
    </submittedName>
</protein>
<sequence length="141" mass="14919">MVVDALVVILVTGLVFNSTSAIGQQEPLFESEPISIVMGGYGPLSTSFSLGLKQIGDRLEEKFGDAVNVRYVYNVMDVGFSGGSDLKWLVEAGILTLGYLTMADGGPELELAALPFLFPDSAIARAAMDGKRKGKAANSRS</sequence>
<evidence type="ECO:0000313" key="1">
    <source>
        <dbReference type="EMBL" id="SVB69014.1"/>
    </source>
</evidence>
<reference evidence="1" key="1">
    <citation type="submission" date="2018-05" db="EMBL/GenBank/DDBJ databases">
        <authorList>
            <person name="Lanie J.A."/>
            <person name="Ng W.-L."/>
            <person name="Kazmierczak K.M."/>
            <person name="Andrzejewski T.M."/>
            <person name="Davidsen T.M."/>
            <person name="Wayne K.J."/>
            <person name="Tettelin H."/>
            <person name="Glass J.I."/>
            <person name="Rusch D."/>
            <person name="Podicherti R."/>
            <person name="Tsui H.-C.T."/>
            <person name="Winkler M.E."/>
        </authorList>
    </citation>
    <scope>NUCLEOTIDE SEQUENCE</scope>
</reference>
<dbReference type="Gene3D" id="3.40.190.170">
    <property type="entry name" value="Bacterial extracellular solute-binding protein, family 7"/>
    <property type="match status" value="1"/>
</dbReference>
<dbReference type="EMBL" id="UINC01053009">
    <property type="protein sequence ID" value="SVB69014.1"/>
    <property type="molecule type" value="Genomic_DNA"/>
</dbReference>
<feature type="non-terminal residue" evidence="1">
    <location>
        <position position="1"/>
    </location>
</feature>
<accession>A0A382G328</accession>
<proteinExistence type="predicted"/>